<sequence>MFDWIEVTRSAQNQSRLAVGGDSGCLARHHLCNLAGLEVGNFDLPALHVHTGGFVAKVTMNWVPHDCGEIRRLDFEVLDVLLLDIKQD</sequence>
<dbReference type="Proteomes" id="UP000594015">
    <property type="component" value="Chromosome"/>
</dbReference>
<accession>A0AAE7NLZ9</accession>
<dbReference type="KEGG" id="barh:WN72_05065"/>
<organism evidence="1 2">
    <name type="scientific">Bradyrhizobium arachidis</name>
    <dbReference type="NCBI Taxonomy" id="858423"/>
    <lineage>
        <taxon>Bacteria</taxon>
        <taxon>Pseudomonadati</taxon>
        <taxon>Pseudomonadota</taxon>
        <taxon>Alphaproteobacteria</taxon>
        <taxon>Hyphomicrobiales</taxon>
        <taxon>Nitrobacteraceae</taxon>
        <taxon>Bradyrhizobium</taxon>
    </lineage>
</organism>
<dbReference type="AlphaFoldDB" id="A0AAE7NLZ9"/>
<evidence type="ECO:0000313" key="2">
    <source>
        <dbReference type="Proteomes" id="UP000594015"/>
    </source>
</evidence>
<protein>
    <submittedName>
        <fullName evidence="1">Uncharacterized protein</fullName>
    </submittedName>
</protein>
<proteinExistence type="predicted"/>
<reference evidence="1 2" key="1">
    <citation type="submission" date="2018-06" db="EMBL/GenBank/DDBJ databases">
        <title>Comparative genomics of Bradyrhizobium nodulating Arachidis hypogaea.</title>
        <authorList>
            <person name="Li Y."/>
        </authorList>
    </citation>
    <scope>NUCLEOTIDE SEQUENCE [LARGE SCALE GENOMIC DNA]</scope>
    <source>
        <strain evidence="1 2">CCBAU 051107</strain>
    </source>
</reference>
<gene>
    <name evidence="1" type="ORF">WN72_05065</name>
</gene>
<dbReference type="EMBL" id="CP030050">
    <property type="protein sequence ID" value="QOZ65865.1"/>
    <property type="molecule type" value="Genomic_DNA"/>
</dbReference>
<evidence type="ECO:0000313" key="1">
    <source>
        <dbReference type="EMBL" id="QOZ65865.1"/>
    </source>
</evidence>
<name>A0AAE7NLZ9_9BRAD</name>